<proteinExistence type="predicted"/>
<name>A0A0E9V657_ANGAN</name>
<protein>
    <submittedName>
        <fullName evidence="1">Uncharacterized protein</fullName>
    </submittedName>
</protein>
<organism evidence="1">
    <name type="scientific">Anguilla anguilla</name>
    <name type="common">European freshwater eel</name>
    <name type="synonym">Muraena anguilla</name>
    <dbReference type="NCBI Taxonomy" id="7936"/>
    <lineage>
        <taxon>Eukaryota</taxon>
        <taxon>Metazoa</taxon>
        <taxon>Chordata</taxon>
        <taxon>Craniata</taxon>
        <taxon>Vertebrata</taxon>
        <taxon>Euteleostomi</taxon>
        <taxon>Actinopterygii</taxon>
        <taxon>Neopterygii</taxon>
        <taxon>Teleostei</taxon>
        <taxon>Anguilliformes</taxon>
        <taxon>Anguillidae</taxon>
        <taxon>Anguilla</taxon>
    </lineage>
</organism>
<dbReference type="EMBL" id="GBXM01035101">
    <property type="protein sequence ID" value="JAH73476.1"/>
    <property type="molecule type" value="Transcribed_RNA"/>
</dbReference>
<sequence length="34" mass="3911">MTSIYLPTQHTPPRIKQQEPNFLHVSRIFVSTGS</sequence>
<dbReference type="AlphaFoldDB" id="A0A0E9V657"/>
<accession>A0A0E9V657</accession>
<evidence type="ECO:0000313" key="1">
    <source>
        <dbReference type="EMBL" id="JAH73476.1"/>
    </source>
</evidence>
<reference evidence="1" key="1">
    <citation type="submission" date="2014-11" db="EMBL/GenBank/DDBJ databases">
        <authorList>
            <person name="Amaro Gonzalez C."/>
        </authorList>
    </citation>
    <scope>NUCLEOTIDE SEQUENCE</scope>
</reference>
<reference evidence="1" key="2">
    <citation type="journal article" date="2015" name="Fish Shellfish Immunol.">
        <title>Early steps in the European eel (Anguilla anguilla)-Vibrio vulnificus interaction in the gills: Role of the RtxA13 toxin.</title>
        <authorList>
            <person name="Callol A."/>
            <person name="Pajuelo D."/>
            <person name="Ebbesson L."/>
            <person name="Teles M."/>
            <person name="MacKenzie S."/>
            <person name="Amaro C."/>
        </authorList>
    </citation>
    <scope>NUCLEOTIDE SEQUENCE</scope>
</reference>